<dbReference type="EMBL" id="BGPR01000830">
    <property type="protein sequence ID" value="GBM37145.1"/>
    <property type="molecule type" value="Genomic_DNA"/>
</dbReference>
<sequence length="130" mass="15008">MRNWLPSANRLHLLQCYVTRLGHRELPVWLPARKTGGNWLRSANRIHCDSRKQSVAPWLLTTNSGLILRNISFRQTTYPHQFELHGESVFVERGDVSEFLQNFPLSPGFQDDGDVTVDGDCWNAQERKGF</sequence>
<evidence type="ECO:0000313" key="1">
    <source>
        <dbReference type="EMBL" id="GBM37145.1"/>
    </source>
</evidence>
<dbReference type="Proteomes" id="UP000499080">
    <property type="component" value="Unassembled WGS sequence"/>
</dbReference>
<comment type="caution">
    <text evidence="1">The sequence shown here is derived from an EMBL/GenBank/DDBJ whole genome shotgun (WGS) entry which is preliminary data.</text>
</comment>
<name>A0A4Y2FA73_ARAVE</name>
<evidence type="ECO:0000313" key="2">
    <source>
        <dbReference type="Proteomes" id="UP000499080"/>
    </source>
</evidence>
<reference evidence="1 2" key="1">
    <citation type="journal article" date="2019" name="Sci. Rep.">
        <title>Orb-weaving spider Araneus ventricosus genome elucidates the spidroin gene catalogue.</title>
        <authorList>
            <person name="Kono N."/>
            <person name="Nakamura H."/>
            <person name="Ohtoshi R."/>
            <person name="Moran D.A.P."/>
            <person name="Shinohara A."/>
            <person name="Yoshida Y."/>
            <person name="Fujiwara M."/>
            <person name="Mori M."/>
            <person name="Tomita M."/>
            <person name="Arakawa K."/>
        </authorList>
    </citation>
    <scope>NUCLEOTIDE SEQUENCE [LARGE SCALE GENOMIC DNA]</scope>
</reference>
<protein>
    <submittedName>
        <fullName evidence="1">Uncharacterized protein</fullName>
    </submittedName>
</protein>
<gene>
    <name evidence="1" type="ORF">AVEN_205586_1</name>
</gene>
<organism evidence="1 2">
    <name type="scientific">Araneus ventricosus</name>
    <name type="common">Orbweaver spider</name>
    <name type="synonym">Epeira ventricosa</name>
    <dbReference type="NCBI Taxonomy" id="182803"/>
    <lineage>
        <taxon>Eukaryota</taxon>
        <taxon>Metazoa</taxon>
        <taxon>Ecdysozoa</taxon>
        <taxon>Arthropoda</taxon>
        <taxon>Chelicerata</taxon>
        <taxon>Arachnida</taxon>
        <taxon>Araneae</taxon>
        <taxon>Araneomorphae</taxon>
        <taxon>Entelegynae</taxon>
        <taxon>Araneoidea</taxon>
        <taxon>Araneidae</taxon>
        <taxon>Araneus</taxon>
    </lineage>
</organism>
<proteinExistence type="predicted"/>
<dbReference type="AlphaFoldDB" id="A0A4Y2FA73"/>
<keyword evidence="2" id="KW-1185">Reference proteome</keyword>
<accession>A0A4Y2FA73</accession>